<dbReference type="EMBL" id="JABANE010000049">
    <property type="protein sequence ID" value="NME69830.1"/>
    <property type="molecule type" value="Genomic_DNA"/>
</dbReference>
<dbReference type="RefSeq" id="WP_169658086.1">
    <property type="nucleotide sequence ID" value="NZ_JABANE010000049.1"/>
</dbReference>
<dbReference type="AlphaFoldDB" id="A0A7X9RW90"/>
<protein>
    <submittedName>
        <fullName evidence="1">Uncharacterized protein</fullName>
    </submittedName>
</protein>
<gene>
    <name evidence="1" type="ORF">HHU12_17775</name>
</gene>
<reference evidence="1 2" key="1">
    <citation type="submission" date="2020-04" db="EMBL/GenBank/DDBJ databases">
        <title>Flammeovirga sp. SR4, a novel species isolated from seawater.</title>
        <authorList>
            <person name="Wang X."/>
        </authorList>
    </citation>
    <scope>NUCLEOTIDE SEQUENCE [LARGE SCALE GENOMIC DNA]</scope>
    <source>
        <strain evidence="1 2">ATCC 23126</strain>
    </source>
</reference>
<keyword evidence="2" id="KW-1185">Reference proteome</keyword>
<dbReference type="Proteomes" id="UP000576082">
    <property type="component" value="Unassembled WGS sequence"/>
</dbReference>
<sequence>MKNILIHITLIITLLSCTHTPISFLIDRTEKELIGYYEVNDSIVFNIKSSDIINFLDISDTDFFTSPYTPAFNNWENYLVKKSNVTIEDLHLIGTFNDYKIGQEYRMEYQPQSDSWQLKLPKKKILPTSGDFSFIANKKYLATPNFYNSLNAHVPVFVDKDLRRMYISWLVYIIETKEQMGYTITDDSITFIFSPEEYSLSNNNYGVQESYDPDLIGKVQVAGSFNAWTEYFQMEKKGEHYYYSMPIDENINNWGEFKFIINDYNWVNPPFEARNKLGHFKGMRHYNFTYKTNFKNNIMGYSVQNDKVIFEWKLDDHDLLTYYQRSESMQYKTRNMYLYASFLKKENGHRILMEEVEDKHYRVAFKKSDFEKGKHYSFNFLVNGVLELTPNYGASNLTQTELWDETQTIRFDFVLNE</sequence>
<organism evidence="1 2">
    <name type="scientific">Flammeovirga aprica JL-4</name>
    <dbReference type="NCBI Taxonomy" id="694437"/>
    <lineage>
        <taxon>Bacteria</taxon>
        <taxon>Pseudomonadati</taxon>
        <taxon>Bacteroidota</taxon>
        <taxon>Cytophagia</taxon>
        <taxon>Cytophagales</taxon>
        <taxon>Flammeovirgaceae</taxon>
        <taxon>Flammeovirga</taxon>
    </lineage>
</organism>
<dbReference type="Gene3D" id="2.60.40.10">
    <property type="entry name" value="Immunoglobulins"/>
    <property type="match status" value="1"/>
</dbReference>
<dbReference type="InterPro" id="IPR014756">
    <property type="entry name" value="Ig_E-set"/>
</dbReference>
<name>A0A7X9RW90_9BACT</name>
<dbReference type="InterPro" id="IPR013783">
    <property type="entry name" value="Ig-like_fold"/>
</dbReference>
<comment type="caution">
    <text evidence="1">The sequence shown here is derived from an EMBL/GenBank/DDBJ whole genome shotgun (WGS) entry which is preliminary data.</text>
</comment>
<dbReference type="SUPFAM" id="SSF81296">
    <property type="entry name" value="E set domains"/>
    <property type="match status" value="1"/>
</dbReference>
<evidence type="ECO:0000313" key="2">
    <source>
        <dbReference type="Proteomes" id="UP000576082"/>
    </source>
</evidence>
<evidence type="ECO:0000313" key="1">
    <source>
        <dbReference type="EMBL" id="NME69830.1"/>
    </source>
</evidence>
<accession>A0A7X9RW90</accession>
<proteinExistence type="predicted"/>
<dbReference type="PROSITE" id="PS51257">
    <property type="entry name" value="PROKAR_LIPOPROTEIN"/>
    <property type="match status" value="1"/>
</dbReference>